<dbReference type="Proteomes" id="UP001060170">
    <property type="component" value="Chromosome 14"/>
</dbReference>
<proteinExistence type="predicted"/>
<evidence type="ECO:0000313" key="2">
    <source>
        <dbReference type="Proteomes" id="UP001060170"/>
    </source>
</evidence>
<comment type="caution">
    <text evidence="1">The sequence shown here is derived from an EMBL/GenBank/DDBJ whole genome shotgun (WGS) entry which is preliminary data.</text>
</comment>
<protein>
    <submittedName>
        <fullName evidence="1">Uncharacterized protein</fullName>
    </submittedName>
</protein>
<accession>A0ACC0DV40</accession>
<gene>
    <name evidence="1" type="ORF">MJO28_013608</name>
</gene>
<keyword evidence="2" id="KW-1185">Reference proteome</keyword>
<reference evidence="2" key="1">
    <citation type="journal article" date="2018" name="BMC Genomics">
        <title>Genomic insights into host adaptation between the wheat stripe rust pathogen (Puccinia striiformis f. sp. tritici) and the barley stripe rust pathogen (Puccinia striiformis f. sp. hordei).</title>
        <authorList>
            <person name="Xia C."/>
            <person name="Wang M."/>
            <person name="Yin C."/>
            <person name="Cornejo O.E."/>
            <person name="Hulbert S.H."/>
            <person name="Chen X."/>
        </authorList>
    </citation>
    <scope>NUCLEOTIDE SEQUENCE [LARGE SCALE GENOMIC DNA]</scope>
    <source>
        <strain evidence="2">93-210</strain>
    </source>
</reference>
<reference evidence="2" key="2">
    <citation type="journal article" date="2018" name="Mol. Plant Microbe Interact.">
        <title>Genome sequence resources for the wheat stripe rust pathogen (Puccinia striiformis f. sp. tritici) and the barley stripe rust pathogen (Puccinia striiformis f. sp. hordei).</title>
        <authorList>
            <person name="Xia C."/>
            <person name="Wang M."/>
            <person name="Yin C."/>
            <person name="Cornejo O.E."/>
            <person name="Hulbert S.H."/>
            <person name="Chen X."/>
        </authorList>
    </citation>
    <scope>NUCLEOTIDE SEQUENCE [LARGE SCALE GENOMIC DNA]</scope>
    <source>
        <strain evidence="2">93-210</strain>
    </source>
</reference>
<evidence type="ECO:0000313" key="1">
    <source>
        <dbReference type="EMBL" id="KAI7939956.1"/>
    </source>
</evidence>
<sequence>MLAFGSPRSPQKKDDNSPLKTRNLAGIESIFAMMAYLASSYLLSKTVVVDDQSEGGGIVRWG</sequence>
<organism evidence="1 2">
    <name type="scientific">Puccinia striiformis f. sp. tritici</name>
    <dbReference type="NCBI Taxonomy" id="168172"/>
    <lineage>
        <taxon>Eukaryota</taxon>
        <taxon>Fungi</taxon>
        <taxon>Dikarya</taxon>
        <taxon>Basidiomycota</taxon>
        <taxon>Pucciniomycotina</taxon>
        <taxon>Pucciniomycetes</taxon>
        <taxon>Pucciniales</taxon>
        <taxon>Pucciniaceae</taxon>
        <taxon>Puccinia</taxon>
    </lineage>
</organism>
<reference evidence="1 2" key="3">
    <citation type="journal article" date="2022" name="Microbiol. Spectr.">
        <title>Folding features and dynamics of 3D genome architecture in plant fungal pathogens.</title>
        <authorList>
            <person name="Xia C."/>
        </authorList>
    </citation>
    <scope>NUCLEOTIDE SEQUENCE [LARGE SCALE GENOMIC DNA]</scope>
    <source>
        <strain evidence="1 2">93-210</strain>
    </source>
</reference>
<dbReference type="EMBL" id="CM045878">
    <property type="protein sequence ID" value="KAI7939956.1"/>
    <property type="molecule type" value="Genomic_DNA"/>
</dbReference>
<name>A0ACC0DV40_9BASI</name>